<reference evidence="7" key="1">
    <citation type="submission" date="2020-10" db="EMBL/GenBank/DDBJ databases">
        <authorList>
            <person name="Gilroy R."/>
        </authorList>
    </citation>
    <scope>NUCLEOTIDE SEQUENCE</scope>
    <source>
        <strain evidence="7">CHK33-4379</strain>
    </source>
</reference>
<evidence type="ECO:0000256" key="4">
    <source>
        <dbReference type="ARBA" id="ARBA00022917"/>
    </source>
</evidence>
<keyword evidence="3 5" id="KW-0694">RNA-binding</keyword>
<dbReference type="Gene3D" id="2.30.310.10">
    <property type="entry name" value="ibrinogen binding protein from staphylococcus aureus domain"/>
    <property type="match status" value="1"/>
</dbReference>
<keyword evidence="4 5" id="KW-0648">Protein biosynthesis</keyword>
<name>A0A9D1GUB1_9FIRM</name>
<gene>
    <name evidence="5" type="primary">rqcH</name>
    <name evidence="7" type="ORF">IAC39_01615</name>
</gene>
<comment type="subunit">
    <text evidence="5">Associates with stalled 50S ribosomal subunits. Binds to RqcP.</text>
</comment>
<dbReference type="GO" id="GO:1990112">
    <property type="term" value="C:RQC complex"/>
    <property type="evidence" value="ECO:0007669"/>
    <property type="project" value="TreeGrafter"/>
</dbReference>
<evidence type="ECO:0000256" key="1">
    <source>
        <dbReference type="ARBA" id="ARBA00022555"/>
    </source>
</evidence>
<dbReference type="PANTHER" id="PTHR15239:SF6">
    <property type="entry name" value="RIBOSOME QUALITY CONTROL COMPLEX SUBUNIT NEMF"/>
    <property type="match status" value="1"/>
</dbReference>
<dbReference type="FunFam" id="2.30.310.10:FF:000004">
    <property type="entry name" value="Fibronectin-binding protein A"/>
    <property type="match status" value="1"/>
</dbReference>
<reference evidence="7" key="2">
    <citation type="journal article" date="2021" name="PeerJ">
        <title>Extensive microbial diversity within the chicken gut microbiome revealed by metagenomics and culture.</title>
        <authorList>
            <person name="Gilroy R."/>
            <person name="Ravi A."/>
            <person name="Getino M."/>
            <person name="Pursley I."/>
            <person name="Horton D.L."/>
            <person name="Alikhan N.F."/>
            <person name="Baker D."/>
            <person name="Gharbi K."/>
            <person name="Hall N."/>
            <person name="Watson M."/>
            <person name="Adriaenssens E.M."/>
            <person name="Foster-Nyarko E."/>
            <person name="Jarju S."/>
            <person name="Secka A."/>
            <person name="Antonio M."/>
            <person name="Oren A."/>
            <person name="Chaudhuri R.R."/>
            <person name="La Ragione R."/>
            <person name="Hildebrand F."/>
            <person name="Pallen M.J."/>
        </authorList>
    </citation>
    <scope>NUCLEOTIDE SEQUENCE</scope>
    <source>
        <strain evidence="7">CHK33-4379</strain>
    </source>
</reference>
<comment type="caution">
    <text evidence="7">The sequence shown here is derived from an EMBL/GenBank/DDBJ whole genome shotgun (WGS) entry which is preliminary data.</text>
</comment>
<evidence type="ECO:0000313" key="8">
    <source>
        <dbReference type="Proteomes" id="UP000824136"/>
    </source>
</evidence>
<dbReference type="InterPro" id="IPR051608">
    <property type="entry name" value="RQC_Subunit_NEMF"/>
</dbReference>
<evidence type="ECO:0000313" key="7">
    <source>
        <dbReference type="EMBL" id="HIT58410.1"/>
    </source>
</evidence>
<dbReference type="GO" id="GO:0019843">
    <property type="term" value="F:rRNA binding"/>
    <property type="evidence" value="ECO:0007669"/>
    <property type="project" value="UniProtKB-UniRule"/>
</dbReference>
<dbReference type="HAMAP" id="MF_00844_B">
    <property type="entry name" value="RqcH_B"/>
    <property type="match status" value="1"/>
</dbReference>
<dbReference type="AlphaFoldDB" id="A0A9D1GUB1"/>
<feature type="domain" description="NFACT RNA-binding" evidence="6">
    <location>
        <begin position="467"/>
        <end position="564"/>
    </location>
</feature>
<dbReference type="EMBL" id="DVLL01000006">
    <property type="protein sequence ID" value="HIT58410.1"/>
    <property type="molecule type" value="Genomic_DNA"/>
</dbReference>
<dbReference type="PANTHER" id="PTHR15239">
    <property type="entry name" value="NUCLEAR EXPORT MEDIATOR FACTOR NEMF"/>
    <property type="match status" value="1"/>
</dbReference>
<protein>
    <recommendedName>
        <fullName evidence="5">Rqc2 homolog RqcH</fullName>
        <shortName evidence="5">RqcH</shortName>
    </recommendedName>
</protein>
<proteinExistence type="inferred from homology"/>
<sequence length="591" mass="66723">MALDGVYLSLVKRELEGILIGSRVDKIHQPSRDNLIISLRTLQHGTKKVFFSASAGTARVHLTESELENPKTPPMFCMLLRKHLSSAKLVSIRQDGFERILDFDFEATDEFGDKVILTLAAEIMGKYSNIILIGKDARVIDSIKRVSEDMSSVRTVLPGIVYSLPPREKRMSLFEIDKALLGEELAASRSPESSKALVKLLEGISPVFAREAVYYACHGEDKPPKELTVDELDRLVFYLSRTASEISEGKNRYVLLKDKNGLMKDFCFTDIRQYGALMVTKEFDSPSRLLDYFYSERDVIAQTRQRASDLFKLLVSLSERIARRVSAQKLELQECCGREELRLKGDLIMANLYRLEKGMKTARLQNYYDEQGSEIDVELDPRLTPNQNAQKYYQEYRKADTAEKKLTELISSGEEEMRYIDSVFDSLSRASTESELTEIRLELAAGGYVRQPKLKTKLPKALPPVEYVSSDGYRILVGRNNRQNDSLTLKIADKSDIWLHVQNITGAHVIIEARGQDVPKSTIEEAALIAAYNSSARNSSLVPVDYVLVRYVKKPSGAKPGMVIFTNNKTLYVTPDDDAVSSLRADKAKQR</sequence>
<dbReference type="GO" id="GO:0043023">
    <property type="term" value="F:ribosomal large subunit binding"/>
    <property type="evidence" value="ECO:0007669"/>
    <property type="project" value="UniProtKB-UniRule"/>
</dbReference>
<comment type="similarity">
    <text evidence="5">Belongs to the NEMF family.</text>
</comment>
<dbReference type="Pfam" id="PF05670">
    <property type="entry name" value="NFACT-R_1"/>
    <property type="match status" value="1"/>
</dbReference>
<evidence type="ECO:0000259" key="6">
    <source>
        <dbReference type="Pfam" id="PF05670"/>
    </source>
</evidence>
<dbReference type="GO" id="GO:0000049">
    <property type="term" value="F:tRNA binding"/>
    <property type="evidence" value="ECO:0007669"/>
    <property type="project" value="UniProtKB-UniRule"/>
</dbReference>
<evidence type="ECO:0000256" key="2">
    <source>
        <dbReference type="ARBA" id="ARBA00022730"/>
    </source>
</evidence>
<dbReference type="Pfam" id="PF05833">
    <property type="entry name" value="NFACT_N"/>
    <property type="match status" value="1"/>
</dbReference>
<keyword evidence="2 5" id="KW-0699">rRNA-binding</keyword>
<organism evidence="7 8">
    <name type="scientific">Candidatus Faeciplasma pullistercoris</name>
    <dbReference type="NCBI Taxonomy" id="2840800"/>
    <lineage>
        <taxon>Bacteria</taxon>
        <taxon>Bacillati</taxon>
        <taxon>Bacillota</taxon>
        <taxon>Clostridia</taxon>
        <taxon>Eubacteriales</taxon>
        <taxon>Oscillospiraceae</taxon>
        <taxon>Oscillospiraceae incertae sedis</taxon>
        <taxon>Candidatus Faeciplasma</taxon>
    </lineage>
</organism>
<dbReference type="InterPro" id="IPR008532">
    <property type="entry name" value="NFACT_RNA-bd"/>
</dbReference>
<dbReference type="Proteomes" id="UP000824136">
    <property type="component" value="Unassembled WGS sequence"/>
</dbReference>
<dbReference type="GO" id="GO:0072344">
    <property type="term" value="P:rescue of stalled ribosome"/>
    <property type="evidence" value="ECO:0007669"/>
    <property type="project" value="UniProtKB-UniRule"/>
</dbReference>
<dbReference type="InterPro" id="IPR043682">
    <property type="entry name" value="RqcH_bacterial"/>
</dbReference>
<evidence type="ECO:0000256" key="3">
    <source>
        <dbReference type="ARBA" id="ARBA00022884"/>
    </source>
</evidence>
<comment type="function">
    <text evidence="5">Key component of the ribosome quality control system (RQC), a ribosome-associated complex that mediates the extraction of incompletely synthesized nascent chains from stalled ribosomes and their subsequent degradation. RqcH recruits Ala-charged tRNA, and with RqcP directs the elongation of stalled nascent chains on 50S ribosomal subunits, leading to non-templated C-terminal alanine extensions (Ala tail). The Ala tail promotes nascent chain degradation. May add between 1 and at least 8 Ala residues. Binds to stalled 50S ribosomal subunits.</text>
</comment>
<evidence type="ECO:0000256" key="5">
    <source>
        <dbReference type="HAMAP-Rule" id="MF_00844"/>
    </source>
</evidence>
<accession>A0A9D1GUB1</accession>
<keyword evidence="1 5" id="KW-0820">tRNA-binding</keyword>